<name>A0A382ARU4_9ZZZZ</name>
<reference evidence="1" key="1">
    <citation type="submission" date="2018-05" db="EMBL/GenBank/DDBJ databases">
        <authorList>
            <person name="Lanie J.A."/>
            <person name="Ng W.-L."/>
            <person name="Kazmierczak K.M."/>
            <person name="Andrzejewski T.M."/>
            <person name="Davidsen T.M."/>
            <person name="Wayne K.J."/>
            <person name="Tettelin H."/>
            <person name="Glass J.I."/>
            <person name="Rusch D."/>
            <person name="Podicherti R."/>
            <person name="Tsui H.-C.T."/>
            <person name="Winkler M.E."/>
        </authorList>
    </citation>
    <scope>NUCLEOTIDE SEQUENCE</scope>
</reference>
<gene>
    <name evidence="1" type="ORF">METZ01_LOCUS156656</name>
</gene>
<protein>
    <submittedName>
        <fullName evidence="1">Uncharacterized protein</fullName>
    </submittedName>
</protein>
<evidence type="ECO:0000313" key="1">
    <source>
        <dbReference type="EMBL" id="SVB03802.1"/>
    </source>
</evidence>
<organism evidence="1">
    <name type="scientific">marine metagenome</name>
    <dbReference type="NCBI Taxonomy" id="408172"/>
    <lineage>
        <taxon>unclassified sequences</taxon>
        <taxon>metagenomes</taxon>
        <taxon>ecological metagenomes</taxon>
    </lineage>
</organism>
<feature type="non-terminal residue" evidence="1">
    <location>
        <position position="1"/>
    </location>
</feature>
<dbReference type="AlphaFoldDB" id="A0A382ARU4"/>
<sequence length="41" mass="4404">VSLHAKSDPVIKWFGNQPAQLTVSLETLESATTNPGRLSPI</sequence>
<dbReference type="EMBL" id="UINC01026408">
    <property type="protein sequence ID" value="SVB03802.1"/>
    <property type="molecule type" value="Genomic_DNA"/>
</dbReference>
<accession>A0A382ARU4</accession>
<proteinExistence type="predicted"/>